<proteinExistence type="predicted"/>
<dbReference type="HOGENOM" id="CLU_120007_1_0_5"/>
<evidence type="ECO:0000256" key="1">
    <source>
        <dbReference type="SAM" id="SignalP"/>
    </source>
</evidence>
<feature type="signal peptide" evidence="1">
    <location>
        <begin position="1"/>
        <end position="31"/>
    </location>
</feature>
<dbReference type="KEGG" id="pgv:SL003B_3452"/>
<organism evidence="2 3">
    <name type="scientific">Polymorphum gilvum (strain LMG 25793 / CGMCC 1.9160 / SL003B-26A1)</name>
    <dbReference type="NCBI Taxonomy" id="991905"/>
    <lineage>
        <taxon>Bacteria</taxon>
        <taxon>Pseudomonadati</taxon>
        <taxon>Pseudomonadota</taxon>
        <taxon>Alphaproteobacteria</taxon>
        <taxon>Rhodobacterales</taxon>
        <taxon>Paracoccaceae</taxon>
        <taxon>Polymorphum</taxon>
    </lineage>
</organism>
<evidence type="ECO:0008006" key="4">
    <source>
        <dbReference type="Google" id="ProtNLM"/>
    </source>
</evidence>
<protein>
    <recommendedName>
        <fullName evidence="4">Bacterial spore germination immunoglobulin-like domain-containing protein</fullName>
    </recommendedName>
</protein>
<dbReference type="AlphaFoldDB" id="F2J039"/>
<feature type="chain" id="PRO_5003278861" description="Bacterial spore germination immunoglobulin-like domain-containing protein" evidence="1">
    <location>
        <begin position="32"/>
        <end position="191"/>
    </location>
</feature>
<dbReference type="OrthoDB" id="8444059at2"/>
<dbReference type="EMBL" id="CP002568">
    <property type="protein sequence ID" value="ADZ71874.1"/>
    <property type="molecule type" value="Genomic_DNA"/>
</dbReference>
<reference evidence="2 3" key="1">
    <citation type="journal article" date="2011" name="J. Bacteriol.">
        <title>Complete genome sequence of Polymorphum gilvum SL003B-26A1T, a crude oil-degrading bacterium from oil-polluted saline soil.</title>
        <authorList>
            <person name="Li S.G."/>
            <person name="Tang Y.Q."/>
            <person name="Nie Y."/>
            <person name="Cai M."/>
            <person name="Wu X.L."/>
        </authorList>
    </citation>
    <scope>NUCLEOTIDE SEQUENCE [LARGE SCALE GENOMIC DNA]</scope>
    <source>
        <strain evidence="3">LMG 25793 / CGMCC 1.9160 / SL003B-26A1</strain>
    </source>
</reference>
<dbReference type="Proteomes" id="UP000008130">
    <property type="component" value="Chromosome"/>
</dbReference>
<name>F2J039_POLGS</name>
<keyword evidence="3" id="KW-1185">Reference proteome</keyword>
<evidence type="ECO:0000313" key="3">
    <source>
        <dbReference type="Proteomes" id="UP000008130"/>
    </source>
</evidence>
<gene>
    <name evidence="2" type="ordered locus">SL003B_3452</name>
</gene>
<sequence>MSGRFVAAQVLCSATVGALLMGWTAFGAAHAQTGAQTGVPAPAATLVSAYEALDAAWDAAPLAFTAATFVREPASGYGQYEPLASSVFRSDETLVVYAEPVGYGFAAGQDGFGIELKAGFELRTPGGQVLLRDDGFATLGRSTRTRSREFHATLSFRFDGLPAGSYVLATTLTDIVGSSSASFELPFSIAD</sequence>
<keyword evidence="1" id="KW-0732">Signal</keyword>
<evidence type="ECO:0000313" key="2">
    <source>
        <dbReference type="EMBL" id="ADZ71874.1"/>
    </source>
</evidence>
<dbReference type="RefSeq" id="WP_013654183.1">
    <property type="nucleotide sequence ID" value="NC_015259.1"/>
</dbReference>
<dbReference type="STRING" id="991905.SL003B_3452"/>
<accession>F2J039</accession>
<dbReference type="eggNOG" id="ENOG50332XR">
    <property type="taxonomic scope" value="Bacteria"/>
</dbReference>